<evidence type="ECO:0000256" key="4">
    <source>
        <dbReference type="ARBA" id="ARBA00022741"/>
    </source>
</evidence>
<evidence type="ECO:0000313" key="15">
    <source>
        <dbReference type="EMBL" id="RHK19875.1"/>
    </source>
</evidence>
<dbReference type="Proteomes" id="UP000438288">
    <property type="component" value="Unassembled WGS sequence"/>
</dbReference>
<evidence type="ECO:0000313" key="16">
    <source>
        <dbReference type="Proteomes" id="UP000285503"/>
    </source>
</evidence>
<dbReference type="PANTHER" id="PTHR12213">
    <property type="entry name" value="CORRINOID ADENOSYLTRANSFERASE"/>
    <property type="match status" value="1"/>
</dbReference>
<dbReference type="Pfam" id="PF01923">
    <property type="entry name" value="Cob_adeno_trans"/>
    <property type="match status" value="1"/>
</dbReference>
<dbReference type="GO" id="GO:0008817">
    <property type="term" value="F:corrinoid adenosyltransferase activity"/>
    <property type="evidence" value="ECO:0007669"/>
    <property type="project" value="UniProtKB-UniRule"/>
</dbReference>
<evidence type="ECO:0000313" key="10">
    <source>
        <dbReference type="EMBL" id="KAB6129285.1"/>
    </source>
</evidence>
<evidence type="ECO:0000256" key="3">
    <source>
        <dbReference type="ARBA" id="ARBA00022679"/>
    </source>
</evidence>
<comment type="catalytic activity">
    <reaction evidence="6">
        <text>2 cob(II)yrinate a,c diamide + reduced [electron-transfer flavoprotein] + 2 ATP = 2 adenosylcob(III)yrinate a,c-diamide + 2 triphosphate + oxidized [electron-transfer flavoprotein] + 3 H(+)</text>
        <dbReference type="Rhea" id="RHEA:11528"/>
        <dbReference type="Rhea" id="RHEA-COMP:10685"/>
        <dbReference type="Rhea" id="RHEA-COMP:10686"/>
        <dbReference type="ChEBI" id="CHEBI:15378"/>
        <dbReference type="ChEBI" id="CHEBI:18036"/>
        <dbReference type="ChEBI" id="CHEBI:30616"/>
        <dbReference type="ChEBI" id="CHEBI:57692"/>
        <dbReference type="ChEBI" id="CHEBI:58307"/>
        <dbReference type="ChEBI" id="CHEBI:58503"/>
        <dbReference type="ChEBI" id="CHEBI:58537"/>
        <dbReference type="EC" id="2.5.1.17"/>
    </reaction>
</comment>
<evidence type="ECO:0000256" key="2">
    <source>
        <dbReference type="ARBA" id="ARBA00011233"/>
    </source>
</evidence>
<dbReference type="Proteomes" id="UP000434604">
    <property type="component" value="Unassembled WGS sequence"/>
</dbReference>
<evidence type="ECO:0000313" key="12">
    <source>
        <dbReference type="EMBL" id="KAB6335452.1"/>
    </source>
</evidence>
<comment type="subunit">
    <text evidence="2">Homotrimer.</text>
</comment>
<comment type="pathway">
    <text evidence="6">Cofactor biosynthesis; adenosylcobalamin biosynthesis; adenosylcobalamin from cob(II)yrinate a,c-diamide: step 2/7.</text>
</comment>
<dbReference type="Gene3D" id="1.20.1200.10">
    <property type="entry name" value="Cobalamin adenosyltransferase-like"/>
    <property type="match status" value="1"/>
</dbReference>
<dbReference type="NCBIfam" id="TIGR00636">
    <property type="entry name" value="PduO_Nterm"/>
    <property type="match status" value="1"/>
</dbReference>
<dbReference type="Proteomes" id="UP000747074">
    <property type="component" value="Unassembled WGS sequence"/>
</dbReference>
<dbReference type="InterPro" id="IPR016030">
    <property type="entry name" value="CblAdoTrfase-like"/>
</dbReference>
<dbReference type="Proteomes" id="UP000471447">
    <property type="component" value="Unassembled WGS sequence"/>
</dbReference>
<evidence type="ECO:0000313" key="14">
    <source>
        <dbReference type="EMBL" id="MCA4524186.1"/>
    </source>
</evidence>
<dbReference type="RefSeq" id="WP_008642670.1">
    <property type="nucleotide sequence ID" value="NZ_CP045612.1"/>
</dbReference>
<keyword evidence="4 6" id="KW-0547">Nucleotide-binding</keyword>
<evidence type="ECO:0000313" key="9">
    <source>
        <dbReference type="EMBL" id="KAB6079056.1"/>
    </source>
</evidence>
<dbReference type="Proteomes" id="UP000435059">
    <property type="component" value="Unassembled WGS sequence"/>
</dbReference>
<dbReference type="EMBL" id="WDED01000041">
    <property type="protein sequence ID" value="KAB6143208.1"/>
    <property type="molecule type" value="Genomic_DNA"/>
</dbReference>
<evidence type="ECO:0000313" key="19">
    <source>
        <dbReference type="Proteomes" id="UP000438288"/>
    </source>
</evidence>
<dbReference type="AlphaFoldDB" id="A0A1Y4VBP4"/>
<comment type="similarity">
    <text evidence="1 6">Belongs to the Cob(I)alamin adenosyltransferase family.</text>
</comment>
<evidence type="ECO:0000313" key="13">
    <source>
        <dbReference type="EMBL" id="KAB6418047.1"/>
    </source>
</evidence>
<dbReference type="EMBL" id="JAIWWW010000029">
    <property type="protein sequence ID" value="MCA4524186.1"/>
    <property type="molecule type" value="Genomic_DNA"/>
</dbReference>
<dbReference type="GO" id="GO:0009236">
    <property type="term" value="P:cobalamin biosynthetic process"/>
    <property type="evidence" value="ECO:0007669"/>
    <property type="project" value="UniProtKB-UniRule"/>
</dbReference>
<dbReference type="GO" id="GO:0005524">
    <property type="term" value="F:ATP binding"/>
    <property type="evidence" value="ECO:0007669"/>
    <property type="project" value="UniProtKB-UniRule"/>
</dbReference>
<keyword evidence="18" id="KW-1185">Reference proteome</keyword>
<evidence type="ECO:0000256" key="6">
    <source>
        <dbReference type="RuleBase" id="RU366026"/>
    </source>
</evidence>
<dbReference type="SUPFAM" id="SSF89028">
    <property type="entry name" value="Cobalamin adenosyltransferase-like"/>
    <property type="match status" value="1"/>
</dbReference>
<dbReference type="Proteomes" id="UP000285503">
    <property type="component" value="Unassembled WGS sequence"/>
</dbReference>
<reference evidence="8" key="4">
    <citation type="submission" date="2021-09" db="EMBL/GenBank/DDBJ databases">
        <authorList>
            <person name="Gilroy R."/>
        </authorList>
    </citation>
    <scope>NUCLEOTIDE SEQUENCE</scope>
    <source>
        <strain evidence="8">CHK154-13316</strain>
    </source>
</reference>
<dbReference type="InterPro" id="IPR036451">
    <property type="entry name" value="CblAdoTrfase-like_sf"/>
</dbReference>
<comment type="caution">
    <text evidence="11">The sequence shown here is derived from an EMBL/GenBank/DDBJ whole genome shotgun (WGS) entry which is preliminary data.</text>
</comment>
<accession>A0A1Y4VBP4</accession>
<keyword evidence="3 6" id="KW-0808">Transferase</keyword>
<evidence type="ECO:0000313" key="17">
    <source>
        <dbReference type="Proteomes" id="UP000434604"/>
    </source>
</evidence>
<dbReference type="GeneID" id="69482020"/>
<dbReference type="UniPathway" id="UPA00148">
    <property type="reaction ID" value="UER00233"/>
</dbReference>
<reference evidence="15 16" key="1">
    <citation type="submission" date="2018-08" db="EMBL/GenBank/DDBJ databases">
        <title>A genome reference for cultivated species of the human gut microbiota.</title>
        <authorList>
            <person name="Zou Y."/>
            <person name="Xue W."/>
            <person name="Luo G."/>
        </authorList>
    </citation>
    <scope>NUCLEOTIDE SEQUENCE [LARGE SCALE GENOMIC DNA]</scope>
    <source>
        <strain evidence="15 16">AF46-11NS</strain>
    </source>
</reference>
<protein>
    <recommendedName>
        <fullName evidence="6">Corrinoid adenosyltransferase</fullName>
        <ecNumber evidence="6">2.5.1.17</ecNumber>
    </recommendedName>
    <alternativeName>
        <fullName evidence="6">Cob(II)alamin adenosyltransferase</fullName>
    </alternativeName>
    <alternativeName>
        <fullName evidence="6">Cob(II)yrinic acid a,c-diamide adenosyltransferase</fullName>
    </alternativeName>
    <alternativeName>
        <fullName evidence="6">Cobinamide/cobalamin adenosyltransferase</fullName>
    </alternativeName>
</protein>
<dbReference type="EMBL" id="WDES01000098">
    <property type="protein sequence ID" value="KAB6079056.1"/>
    <property type="molecule type" value="Genomic_DNA"/>
</dbReference>
<reference evidence="8" key="3">
    <citation type="journal article" date="2021" name="PeerJ">
        <title>Extensive microbial diversity within the chicken gut microbiome revealed by metagenomics and culture.</title>
        <authorList>
            <person name="Gilroy R."/>
            <person name="Ravi A."/>
            <person name="Getino M."/>
            <person name="Pursley I."/>
            <person name="Horton D.L."/>
            <person name="Alikhan N.F."/>
            <person name="Baker D."/>
            <person name="Gharbi K."/>
            <person name="Hall N."/>
            <person name="Watson M."/>
            <person name="Adriaenssens E.M."/>
            <person name="Foster-Nyarko E."/>
            <person name="Jarju S."/>
            <person name="Secka A."/>
            <person name="Antonio M."/>
            <person name="Oren A."/>
            <person name="Chaudhuri R.R."/>
            <person name="La Ragione R."/>
            <person name="Hildebrand F."/>
            <person name="Pallen M.J."/>
        </authorList>
    </citation>
    <scope>NUCLEOTIDE SEQUENCE</scope>
    <source>
        <strain evidence="8">CHK154-13316</strain>
    </source>
</reference>
<organism evidence="11 17">
    <name type="scientific">Bacteroides xylanisolvens</name>
    <dbReference type="NCBI Taxonomy" id="371601"/>
    <lineage>
        <taxon>Bacteria</taxon>
        <taxon>Pseudomonadati</taxon>
        <taxon>Bacteroidota</taxon>
        <taxon>Bacteroidia</taxon>
        <taxon>Bacteroidales</taxon>
        <taxon>Bacteroidaceae</taxon>
        <taxon>Bacteroides</taxon>
    </lineage>
</organism>
<keyword evidence="5 6" id="KW-0067">ATP-binding</keyword>
<dbReference type="EMBL" id="WDCG01000037">
    <property type="protein sequence ID" value="KAB6418047.1"/>
    <property type="molecule type" value="Genomic_DNA"/>
</dbReference>
<dbReference type="Proteomes" id="UP001197958">
    <property type="component" value="Unassembled WGS sequence"/>
</dbReference>
<sequence length="187" mass="21287">MKKSLVYTKTGDKGTTSLVGGSRVPKTHIRLEAYGTVDELNSHLGWLHTYLQEESDRDFILSIQHKLFAIGSHLATDQEKMQLKPASIITPEHVESIEREIDKLDEQLPELCAFIIPGGSRGAAVCHVCRTICRRAERRILALSETCTISPEVLAFVNRLSDYLFVLSRKINFDEQNNEIFWDNSWK</sequence>
<dbReference type="EMBL" id="QRNE01000167">
    <property type="protein sequence ID" value="RHK19875.1"/>
    <property type="molecule type" value="Genomic_DNA"/>
</dbReference>
<dbReference type="EMBL" id="WDEH01000084">
    <property type="protein sequence ID" value="KAB6129285.1"/>
    <property type="molecule type" value="Genomic_DNA"/>
</dbReference>
<gene>
    <name evidence="15" type="ORF">DW075_21085</name>
    <name evidence="11" type="ORF">GA398_20945</name>
    <name evidence="10" type="ORF">GA424_25725</name>
    <name evidence="9" type="ORF">GA574_28620</name>
    <name evidence="13" type="ORF">GAZ26_23355</name>
    <name evidence="12" type="ORF">GAZ43_26240</name>
    <name evidence="8" type="ORF">K8V07_11025</name>
    <name evidence="14" type="ORF">LDZ35_13335</name>
</gene>
<evidence type="ECO:0000313" key="20">
    <source>
        <dbReference type="Proteomes" id="UP000471447"/>
    </source>
</evidence>
<dbReference type="InterPro" id="IPR029499">
    <property type="entry name" value="PduO-typ"/>
</dbReference>
<evidence type="ECO:0000259" key="7">
    <source>
        <dbReference type="Pfam" id="PF01923"/>
    </source>
</evidence>
<reference evidence="14" key="5">
    <citation type="submission" date="2023-08" db="EMBL/GenBank/DDBJ databases">
        <title>Mucin Metabolism Genes Underlie the Key Renovations of Bacteroides xylanisolvens Genomes in Captive Great Apes.</title>
        <authorList>
            <person name="Nishida A.H."/>
        </authorList>
    </citation>
    <scope>NUCLEOTIDE SEQUENCE</scope>
    <source>
        <strain evidence="14">P19.10B</strain>
    </source>
</reference>
<dbReference type="FunFam" id="1.20.1200.10:FF:000001">
    <property type="entry name" value="Cob(I)yrinic acid a,c-diamide adenosyltransferase"/>
    <property type="match status" value="1"/>
</dbReference>
<dbReference type="EMBL" id="WDCP01000140">
    <property type="protein sequence ID" value="KAB6335452.1"/>
    <property type="molecule type" value="Genomic_DNA"/>
</dbReference>
<dbReference type="Proteomes" id="UP000487596">
    <property type="component" value="Unassembled WGS sequence"/>
</dbReference>
<reference evidence="17 18" key="2">
    <citation type="journal article" date="2019" name="Nat. Med.">
        <title>A library of human gut bacterial isolates paired with longitudinal multiomics data enables mechanistic microbiome research.</title>
        <authorList>
            <person name="Poyet M."/>
            <person name="Groussin M."/>
            <person name="Gibbons S.M."/>
            <person name="Avila-Pacheco J."/>
            <person name="Jiang X."/>
            <person name="Kearney S.M."/>
            <person name="Perrotta A.R."/>
            <person name="Berdy B."/>
            <person name="Zhao S."/>
            <person name="Lieberman T.D."/>
            <person name="Swanson P.K."/>
            <person name="Smith M."/>
            <person name="Roesemann S."/>
            <person name="Alexander J.E."/>
            <person name="Rich S.A."/>
            <person name="Livny J."/>
            <person name="Vlamakis H."/>
            <person name="Clish C."/>
            <person name="Bullock K."/>
            <person name="Deik A."/>
            <person name="Scott J."/>
            <person name="Pierce K.A."/>
            <person name="Xavier R.J."/>
            <person name="Alm E.J."/>
        </authorList>
    </citation>
    <scope>NUCLEOTIDE SEQUENCE [LARGE SCALE GENOMIC DNA]</scope>
    <source>
        <strain evidence="12 19">BIOML-A16</strain>
        <strain evidence="11 17">BIOML-A58</strain>
        <strain evidence="10 21">BIOML-A62</strain>
        <strain evidence="13 20">BIOML-A7</strain>
        <strain evidence="9 18">BIOML-A74</strain>
    </source>
</reference>
<evidence type="ECO:0000256" key="1">
    <source>
        <dbReference type="ARBA" id="ARBA00007487"/>
    </source>
</evidence>
<name>A0A1Y4VBP4_9BACE</name>
<evidence type="ECO:0000256" key="5">
    <source>
        <dbReference type="ARBA" id="ARBA00022840"/>
    </source>
</evidence>
<evidence type="ECO:0000313" key="8">
    <source>
        <dbReference type="EMBL" id="HJG12446.1"/>
    </source>
</evidence>
<evidence type="ECO:0000313" key="21">
    <source>
        <dbReference type="Proteomes" id="UP000487596"/>
    </source>
</evidence>
<feature type="domain" description="Cobalamin adenosyltransferase-like" evidence="7">
    <location>
        <begin position="6"/>
        <end position="170"/>
    </location>
</feature>
<evidence type="ECO:0000313" key="18">
    <source>
        <dbReference type="Proteomes" id="UP000435059"/>
    </source>
</evidence>
<dbReference type="EC" id="2.5.1.17" evidence="6"/>
<evidence type="ECO:0000313" key="11">
    <source>
        <dbReference type="EMBL" id="KAB6143208.1"/>
    </source>
</evidence>
<proteinExistence type="inferred from homology"/>
<comment type="catalytic activity">
    <reaction evidence="6">
        <text>2 cob(II)alamin + reduced [electron-transfer flavoprotein] + 2 ATP = 2 adenosylcob(III)alamin + 2 triphosphate + oxidized [electron-transfer flavoprotein] + 3 H(+)</text>
        <dbReference type="Rhea" id="RHEA:28671"/>
        <dbReference type="Rhea" id="RHEA-COMP:10685"/>
        <dbReference type="Rhea" id="RHEA-COMP:10686"/>
        <dbReference type="ChEBI" id="CHEBI:15378"/>
        <dbReference type="ChEBI" id="CHEBI:16304"/>
        <dbReference type="ChEBI" id="CHEBI:18036"/>
        <dbReference type="ChEBI" id="CHEBI:18408"/>
        <dbReference type="ChEBI" id="CHEBI:30616"/>
        <dbReference type="ChEBI" id="CHEBI:57692"/>
        <dbReference type="ChEBI" id="CHEBI:58307"/>
        <dbReference type="EC" id="2.5.1.17"/>
    </reaction>
</comment>
<dbReference type="EMBL" id="DYVL01000132">
    <property type="protein sequence ID" value="HJG12446.1"/>
    <property type="molecule type" value="Genomic_DNA"/>
</dbReference>
<dbReference type="PANTHER" id="PTHR12213:SF0">
    <property type="entry name" value="CORRINOID ADENOSYLTRANSFERASE MMAB"/>
    <property type="match status" value="1"/>
</dbReference>
<keyword evidence="6" id="KW-0169">Cobalamin biosynthesis</keyword>